<comment type="caution">
    <text evidence="1">The sequence shown here is derived from an EMBL/GenBank/DDBJ whole genome shotgun (WGS) entry which is preliminary data.</text>
</comment>
<evidence type="ECO:0008006" key="3">
    <source>
        <dbReference type="Google" id="ProtNLM"/>
    </source>
</evidence>
<gene>
    <name evidence="1" type="ORF">PXEA_LOCUS27000</name>
</gene>
<protein>
    <recommendedName>
        <fullName evidence="3">DREV methyltransferase</fullName>
    </recommendedName>
</protein>
<dbReference type="EMBL" id="CAAALY010246001">
    <property type="protein sequence ID" value="VEL33560.1"/>
    <property type="molecule type" value="Genomic_DNA"/>
</dbReference>
<dbReference type="GO" id="GO:0106370">
    <property type="term" value="F:protein-L-histidine N-pros-methyltransferase activity"/>
    <property type="evidence" value="ECO:0007669"/>
    <property type="project" value="InterPro"/>
</dbReference>
<dbReference type="SUPFAM" id="SSF53335">
    <property type="entry name" value="S-adenosyl-L-methionine-dependent methyltransferases"/>
    <property type="match status" value="1"/>
</dbReference>
<dbReference type="OrthoDB" id="199041at2759"/>
<dbReference type="PANTHER" id="PTHR12890:SF0">
    <property type="entry name" value="PROTEIN-L-HISTIDINE N-PROS-METHYLTRANSFERASE"/>
    <property type="match status" value="1"/>
</dbReference>
<reference evidence="1" key="1">
    <citation type="submission" date="2018-11" db="EMBL/GenBank/DDBJ databases">
        <authorList>
            <consortium name="Pathogen Informatics"/>
        </authorList>
    </citation>
    <scope>NUCLEOTIDE SEQUENCE</scope>
</reference>
<name>A0A448XCN4_9PLAT</name>
<dbReference type="Proteomes" id="UP000784294">
    <property type="component" value="Unassembled WGS sequence"/>
</dbReference>
<evidence type="ECO:0000313" key="1">
    <source>
        <dbReference type="EMBL" id="VEL33560.1"/>
    </source>
</evidence>
<dbReference type="InterPro" id="IPR029063">
    <property type="entry name" value="SAM-dependent_MTases_sf"/>
</dbReference>
<dbReference type="AlphaFoldDB" id="A0A448XCN4"/>
<dbReference type="PANTHER" id="PTHR12890">
    <property type="entry name" value="DREV PROTEIN"/>
    <property type="match status" value="1"/>
</dbReference>
<keyword evidence="2" id="KW-1185">Reference proteome</keyword>
<organism evidence="1 2">
    <name type="scientific">Protopolystoma xenopodis</name>
    <dbReference type="NCBI Taxonomy" id="117903"/>
    <lineage>
        <taxon>Eukaryota</taxon>
        <taxon>Metazoa</taxon>
        <taxon>Spiralia</taxon>
        <taxon>Lophotrochozoa</taxon>
        <taxon>Platyhelminthes</taxon>
        <taxon>Monogenea</taxon>
        <taxon>Polyopisthocotylea</taxon>
        <taxon>Polystomatidea</taxon>
        <taxon>Polystomatidae</taxon>
        <taxon>Protopolystoma</taxon>
    </lineage>
</organism>
<accession>A0A448XCN4</accession>
<sequence length="168" mass="18904">MEISYEVSILFCDVCTRVVDVNSWHVPASILKDEPHVNSTGTGRHQLGPPYDVISCLNLLDRCDRPITLLRQIHSSLTPETGILLLAIVLPLNQYVETAPDRHPSETLDISGSKIWEVQLNSLVINVLQPAGFELIRFTRLPYLCEGDFSRAFYSLNDVILVLRPVHV</sequence>
<evidence type="ECO:0000313" key="2">
    <source>
        <dbReference type="Proteomes" id="UP000784294"/>
    </source>
</evidence>
<dbReference type="Pfam" id="PF05219">
    <property type="entry name" value="DREV"/>
    <property type="match status" value="1"/>
</dbReference>
<proteinExistence type="predicted"/>
<dbReference type="InterPro" id="IPR007884">
    <property type="entry name" value="METL9"/>
</dbReference>